<name>A0A835P4P1_VANPL</name>
<evidence type="ECO:0000313" key="4">
    <source>
        <dbReference type="Proteomes" id="UP000639772"/>
    </source>
</evidence>
<evidence type="ECO:0000313" key="2">
    <source>
        <dbReference type="EMBL" id="KAG0446493.1"/>
    </source>
</evidence>
<dbReference type="EMBL" id="JADCNL010000574">
    <property type="protein sequence ID" value="KAG0446493.1"/>
    <property type="molecule type" value="Genomic_DNA"/>
</dbReference>
<dbReference type="Proteomes" id="UP000639772">
    <property type="component" value="Unassembled WGS sequence"/>
</dbReference>
<protein>
    <submittedName>
        <fullName evidence="1">Uncharacterized protein</fullName>
    </submittedName>
</protein>
<reference evidence="3 4" key="1">
    <citation type="journal article" date="2020" name="Nat. Food">
        <title>A phased Vanilla planifolia genome enables genetic improvement of flavour and production.</title>
        <authorList>
            <person name="Hasing T."/>
            <person name="Tang H."/>
            <person name="Brym M."/>
            <person name="Khazi F."/>
            <person name="Huang T."/>
            <person name="Chambers A.H."/>
        </authorList>
    </citation>
    <scope>NUCLEOTIDE SEQUENCE [LARGE SCALE GENOMIC DNA]</scope>
    <source>
        <tissue evidence="1">Leaf</tissue>
    </source>
</reference>
<organism evidence="1 4">
    <name type="scientific">Vanilla planifolia</name>
    <name type="common">Vanilla</name>
    <dbReference type="NCBI Taxonomy" id="51239"/>
    <lineage>
        <taxon>Eukaryota</taxon>
        <taxon>Viridiplantae</taxon>
        <taxon>Streptophyta</taxon>
        <taxon>Embryophyta</taxon>
        <taxon>Tracheophyta</taxon>
        <taxon>Spermatophyta</taxon>
        <taxon>Magnoliopsida</taxon>
        <taxon>Liliopsida</taxon>
        <taxon>Asparagales</taxon>
        <taxon>Orchidaceae</taxon>
        <taxon>Vanilloideae</taxon>
        <taxon>Vanilleae</taxon>
        <taxon>Vanilla</taxon>
    </lineage>
</organism>
<evidence type="ECO:0000313" key="3">
    <source>
        <dbReference type="Proteomes" id="UP000636800"/>
    </source>
</evidence>
<accession>A0A835P4P1</accession>
<dbReference type="Proteomes" id="UP000636800">
    <property type="component" value="Unassembled WGS sequence"/>
</dbReference>
<dbReference type="EMBL" id="JADCNM010000575">
    <property type="protein sequence ID" value="KAG0446479.1"/>
    <property type="molecule type" value="Genomic_DNA"/>
</dbReference>
<evidence type="ECO:0000313" key="1">
    <source>
        <dbReference type="EMBL" id="KAG0446479.1"/>
    </source>
</evidence>
<dbReference type="AlphaFoldDB" id="A0A835P4P1"/>
<keyword evidence="3" id="KW-1185">Reference proteome</keyword>
<gene>
    <name evidence="2" type="ORF">HPP92_028810</name>
    <name evidence="1" type="ORF">HPP92_028821</name>
</gene>
<sequence>MGPRDDEAATKPCRQVTWSIVGIRRTDSATGVSDSSSWEAAYFNIKWPSLAAILSPYHKIYSGVGTRKITGSKQTMVSPPTQRIGGYHEDLLDLAGLGNFVVVSLDLALFNIRQDAIMIRKPLSKWDGIGRRKRKNLRTQKSGQ</sequence>
<comment type="caution">
    <text evidence="1">The sequence shown here is derived from an EMBL/GenBank/DDBJ whole genome shotgun (WGS) entry which is preliminary data.</text>
</comment>
<proteinExistence type="predicted"/>